<dbReference type="AlphaFoldDB" id="A0A2T2P924"/>
<dbReference type="Pfam" id="PF06179">
    <property type="entry name" value="Med22"/>
    <property type="match status" value="1"/>
</dbReference>
<keyword evidence="4" id="KW-0804">Transcription</keyword>
<evidence type="ECO:0000256" key="5">
    <source>
        <dbReference type="ARBA" id="ARBA00023242"/>
    </source>
</evidence>
<evidence type="ECO:0000313" key="6">
    <source>
        <dbReference type="EMBL" id="PSN74137.1"/>
    </source>
</evidence>
<comment type="similarity">
    <text evidence="2">Belongs to the Mediator complex subunit 22 family.</text>
</comment>
<keyword evidence="5" id="KW-0539">Nucleus</keyword>
<gene>
    <name evidence="6" type="ORF">BS50DRAFT_567024</name>
</gene>
<organism evidence="6 7">
    <name type="scientific">Corynespora cassiicola Philippines</name>
    <dbReference type="NCBI Taxonomy" id="1448308"/>
    <lineage>
        <taxon>Eukaryota</taxon>
        <taxon>Fungi</taxon>
        <taxon>Dikarya</taxon>
        <taxon>Ascomycota</taxon>
        <taxon>Pezizomycotina</taxon>
        <taxon>Dothideomycetes</taxon>
        <taxon>Pleosporomycetidae</taxon>
        <taxon>Pleosporales</taxon>
        <taxon>Corynesporascaceae</taxon>
        <taxon>Corynespora</taxon>
    </lineage>
</organism>
<evidence type="ECO:0000313" key="7">
    <source>
        <dbReference type="Proteomes" id="UP000240883"/>
    </source>
</evidence>
<dbReference type="GO" id="GO:0006357">
    <property type="term" value="P:regulation of transcription by RNA polymerase II"/>
    <property type="evidence" value="ECO:0007669"/>
    <property type="project" value="InterPro"/>
</dbReference>
<dbReference type="OrthoDB" id="203279at2759"/>
<dbReference type="Proteomes" id="UP000240883">
    <property type="component" value="Unassembled WGS sequence"/>
</dbReference>
<comment type="subcellular location">
    <subcellularLocation>
        <location evidence="1">Nucleus</location>
    </subcellularLocation>
</comment>
<evidence type="ECO:0000256" key="4">
    <source>
        <dbReference type="ARBA" id="ARBA00023163"/>
    </source>
</evidence>
<protein>
    <recommendedName>
        <fullName evidence="8">Mediator of RNA polymerase II transcription subunit 22</fullName>
    </recommendedName>
</protein>
<dbReference type="InterPro" id="IPR009332">
    <property type="entry name" value="Med22"/>
</dbReference>
<reference evidence="6 7" key="1">
    <citation type="journal article" date="2018" name="Front. Microbiol.">
        <title>Genome-Wide Analysis of Corynespora cassiicola Leaf Fall Disease Putative Effectors.</title>
        <authorList>
            <person name="Lopez D."/>
            <person name="Ribeiro S."/>
            <person name="Label P."/>
            <person name="Fumanal B."/>
            <person name="Venisse J.S."/>
            <person name="Kohler A."/>
            <person name="de Oliveira R.R."/>
            <person name="Labutti K."/>
            <person name="Lipzen A."/>
            <person name="Lail K."/>
            <person name="Bauer D."/>
            <person name="Ohm R.A."/>
            <person name="Barry K.W."/>
            <person name="Spatafora J."/>
            <person name="Grigoriev I.V."/>
            <person name="Martin F.M."/>
            <person name="Pujade-Renaud V."/>
        </authorList>
    </citation>
    <scope>NUCLEOTIDE SEQUENCE [LARGE SCALE GENOMIC DNA]</scope>
    <source>
        <strain evidence="6 7">Philippines</strain>
    </source>
</reference>
<keyword evidence="3" id="KW-0805">Transcription regulation</keyword>
<evidence type="ECO:0000256" key="1">
    <source>
        <dbReference type="ARBA" id="ARBA00004123"/>
    </source>
</evidence>
<accession>A0A2T2P924</accession>
<proteinExistence type="inferred from homology"/>
<evidence type="ECO:0000256" key="2">
    <source>
        <dbReference type="ARBA" id="ARBA00005942"/>
    </source>
</evidence>
<keyword evidence="7" id="KW-1185">Reference proteome</keyword>
<dbReference type="EMBL" id="KZ678128">
    <property type="protein sequence ID" value="PSN74137.1"/>
    <property type="molecule type" value="Genomic_DNA"/>
</dbReference>
<dbReference type="GO" id="GO:0016592">
    <property type="term" value="C:mediator complex"/>
    <property type="evidence" value="ECO:0007669"/>
    <property type="project" value="InterPro"/>
</dbReference>
<sequence>MDPSKRNAAALHARVDELALNIMGHFSNIFASAREEGDAPAYATTANKELGIRGESTKLVRAAQDLTTLVRDLQELWLFGSLDTLADPRDEEENRRRAVEIARLVEKLSGVREGGDAPGNANGV</sequence>
<dbReference type="GO" id="GO:0003712">
    <property type="term" value="F:transcription coregulator activity"/>
    <property type="evidence" value="ECO:0007669"/>
    <property type="project" value="InterPro"/>
</dbReference>
<name>A0A2T2P924_CORCC</name>
<evidence type="ECO:0008006" key="8">
    <source>
        <dbReference type="Google" id="ProtNLM"/>
    </source>
</evidence>
<evidence type="ECO:0000256" key="3">
    <source>
        <dbReference type="ARBA" id="ARBA00023015"/>
    </source>
</evidence>